<keyword evidence="1" id="KW-0732">Signal</keyword>
<accession>A0A444ZN55</accession>
<dbReference type="SMR" id="A0A444ZN55"/>
<comment type="caution">
    <text evidence="2">The sequence shown here is derived from an EMBL/GenBank/DDBJ whole genome shotgun (WGS) entry which is preliminary data.</text>
</comment>
<organism evidence="2 3">
    <name type="scientific">Arachis hypogaea</name>
    <name type="common">Peanut</name>
    <dbReference type="NCBI Taxonomy" id="3818"/>
    <lineage>
        <taxon>Eukaryota</taxon>
        <taxon>Viridiplantae</taxon>
        <taxon>Streptophyta</taxon>
        <taxon>Embryophyta</taxon>
        <taxon>Tracheophyta</taxon>
        <taxon>Spermatophyta</taxon>
        <taxon>Magnoliopsida</taxon>
        <taxon>eudicotyledons</taxon>
        <taxon>Gunneridae</taxon>
        <taxon>Pentapetalae</taxon>
        <taxon>rosids</taxon>
        <taxon>fabids</taxon>
        <taxon>Fabales</taxon>
        <taxon>Fabaceae</taxon>
        <taxon>Papilionoideae</taxon>
        <taxon>50 kb inversion clade</taxon>
        <taxon>dalbergioids sensu lato</taxon>
        <taxon>Dalbergieae</taxon>
        <taxon>Pterocarpus clade</taxon>
        <taxon>Arachis</taxon>
    </lineage>
</organism>
<feature type="signal peptide" evidence="1">
    <location>
        <begin position="1"/>
        <end position="28"/>
    </location>
</feature>
<dbReference type="Proteomes" id="UP000289738">
    <property type="component" value="Chromosome B04"/>
</dbReference>
<evidence type="ECO:0000313" key="3">
    <source>
        <dbReference type="Proteomes" id="UP000289738"/>
    </source>
</evidence>
<feature type="chain" id="PRO_5019216344" description="Knottin scorpion toxin-like domain-containing protein" evidence="1">
    <location>
        <begin position="29"/>
        <end position="78"/>
    </location>
</feature>
<name>A0A444ZN55_ARAHY</name>
<proteinExistence type="predicted"/>
<evidence type="ECO:0008006" key="4">
    <source>
        <dbReference type="Google" id="ProtNLM"/>
    </source>
</evidence>
<evidence type="ECO:0000313" key="2">
    <source>
        <dbReference type="EMBL" id="RYR15610.1"/>
    </source>
</evidence>
<keyword evidence="3" id="KW-1185">Reference proteome</keyword>
<reference evidence="2 3" key="1">
    <citation type="submission" date="2019-01" db="EMBL/GenBank/DDBJ databases">
        <title>Sequencing of cultivated peanut Arachis hypogaea provides insights into genome evolution and oil improvement.</title>
        <authorList>
            <person name="Chen X."/>
        </authorList>
    </citation>
    <scope>NUCLEOTIDE SEQUENCE [LARGE SCALE GENOMIC DNA]</scope>
    <source>
        <strain evidence="3">cv. Fuhuasheng</strain>
        <tissue evidence="2">Leaves</tissue>
    </source>
</reference>
<sequence>MASPISQPYSLGILCIFFILASTGPLFADGTTLFPGRVCDEPCQGYGNCATSCVQKGFRGGSCIGVIPRVILCCCFKH</sequence>
<gene>
    <name evidence="2" type="ORF">Ahy_B04g072467</name>
</gene>
<dbReference type="AlphaFoldDB" id="A0A444ZN55"/>
<protein>
    <recommendedName>
        <fullName evidence="4">Knottin scorpion toxin-like domain-containing protein</fullName>
    </recommendedName>
</protein>
<dbReference type="Gramene" id="arahy.Tifrunner.gnm2.ann2.Ah14g242900.1">
    <property type="protein sequence ID" value="arahy.Tifrunner.gnm2.ann2.Ah14g242900.1-CDS"/>
    <property type="gene ID" value="arahy.Tifrunner.gnm2.ann2.Ah14g242900"/>
</dbReference>
<dbReference type="EMBL" id="SDMP01000014">
    <property type="protein sequence ID" value="RYR15610.1"/>
    <property type="molecule type" value="Genomic_DNA"/>
</dbReference>
<evidence type="ECO:0000256" key="1">
    <source>
        <dbReference type="SAM" id="SignalP"/>
    </source>
</evidence>